<dbReference type="InterPro" id="IPR036683">
    <property type="entry name" value="CO_DH_flav_C_dom_sf"/>
</dbReference>
<dbReference type="GO" id="GO:0071949">
    <property type="term" value="F:FAD binding"/>
    <property type="evidence" value="ECO:0007669"/>
    <property type="project" value="InterPro"/>
</dbReference>
<dbReference type="Proteomes" id="UP000242705">
    <property type="component" value="Unassembled WGS sequence"/>
</dbReference>
<evidence type="ECO:0000259" key="4">
    <source>
        <dbReference type="PROSITE" id="PS51387"/>
    </source>
</evidence>
<dbReference type="SUPFAM" id="SSF56176">
    <property type="entry name" value="FAD-binding/transporter-associated domain-like"/>
    <property type="match status" value="1"/>
</dbReference>
<feature type="domain" description="FAD-binding PCMH-type" evidence="4">
    <location>
        <begin position="1"/>
        <end position="160"/>
    </location>
</feature>
<evidence type="ECO:0000313" key="5">
    <source>
        <dbReference type="EMBL" id="PSR20465.1"/>
    </source>
</evidence>
<dbReference type="InterPro" id="IPR051312">
    <property type="entry name" value="Diverse_Substr_Oxidored"/>
</dbReference>
<keyword evidence="2" id="KW-0274">FAD</keyword>
<dbReference type="InterPro" id="IPR016169">
    <property type="entry name" value="FAD-bd_PCMH_sub2"/>
</dbReference>
<gene>
    <name evidence="5" type="ORF">C7B47_17995</name>
</gene>
<dbReference type="EMBL" id="PXYX01000146">
    <property type="protein sequence ID" value="PSR20465.1"/>
    <property type="molecule type" value="Genomic_DNA"/>
</dbReference>
<protein>
    <submittedName>
        <fullName evidence="5">Xanthine dehydrogenase family protein subunit M</fullName>
    </submittedName>
</protein>
<dbReference type="PANTHER" id="PTHR42659:SF2">
    <property type="entry name" value="XANTHINE DEHYDROGENASE SUBUNIT C-RELATED"/>
    <property type="match status" value="1"/>
</dbReference>
<evidence type="ECO:0000256" key="2">
    <source>
        <dbReference type="ARBA" id="ARBA00022827"/>
    </source>
</evidence>
<proteinExistence type="predicted"/>
<dbReference type="Pfam" id="PF03450">
    <property type="entry name" value="CO_deh_flav_C"/>
    <property type="match status" value="1"/>
</dbReference>
<sequence length="294" mass="32094">MAITTWPQQQIDGGWPVTFGHDATEGHRTRGDYQFKTRQGLAPGSTPRGWSLFIGSMLTHHQIATHPLIGRHAPLLAETARKVASVQIRNLGTWGGNIAHGEPGADPPAALMVSSAQVELMGEGGRSRLVAIKDFFLDYLTTDIREGELITGFLIPPTPPGTFSAYDKYTLRDDGDLAVVGMAMRLQMTPAHQIADLEIALSGVSVVPIQIPRISERVLGQTLTDPVIKDIAEYVKNACDPLSDVEVSSEYRRWVIEALITKQLSSFSEASSLLLSRTMLRIKVLSPLAKRSLC</sequence>
<dbReference type="AlphaFoldDB" id="A0A2T2WDY4"/>
<name>A0A2T2WDY4_SULTH</name>
<keyword evidence="3" id="KW-0560">Oxidoreductase</keyword>
<dbReference type="InterPro" id="IPR036318">
    <property type="entry name" value="FAD-bd_PCMH-like_sf"/>
</dbReference>
<dbReference type="Pfam" id="PF00941">
    <property type="entry name" value="FAD_binding_5"/>
    <property type="match status" value="1"/>
</dbReference>
<evidence type="ECO:0000256" key="3">
    <source>
        <dbReference type="ARBA" id="ARBA00023002"/>
    </source>
</evidence>
<accession>A0A2T2WDY4</accession>
<evidence type="ECO:0000256" key="1">
    <source>
        <dbReference type="ARBA" id="ARBA00022630"/>
    </source>
</evidence>
<dbReference type="GO" id="GO:0016491">
    <property type="term" value="F:oxidoreductase activity"/>
    <property type="evidence" value="ECO:0007669"/>
    <property type="project" value="UniProtKB-KW"/>
</dbReference>
<evidence type="ECO:0000313" key="6">
    <source>
        <dbReference type="Proteomes" id="UP000242705"/>
    </source>
</evidence>
<organism evidence="5 6">
    <name type="scientific">Sulfobacillus thermosulfidooxidans</name>
    <dbReference type="NCBI Taxonomy" id="28034"/>
    <lineage>
        <taxon>Bacteria</taxon>
        <taxon>Bacillati</taxon>
        <taxon>Bacillota</taxon>
        <taxon>Clostridia</taxon>
        <taxon>Eubacteriales</taxon>
        <taxon>Clostridiales Family XVII. Incertae Sedis</taxon>
        <taxon>Sulfobacillus</taxon>
    </lineage>
</organism>
<keyword evidence="1" id="KW-0285">Flavoprotein</keyword>
<dbReference type="InterPro" id="IPR016166">
    <property type="entry name" value="FAD-bd_PCMH"/>
</dbReference>
<dbReference type="Gene3D" id="3.30.390.50">
    <property type="entry name" value="CO dehydrogenase flavoprotein, C-terminal domain"/>
    <property type="match status" value="1"/>
</dbReference>
<dbReference type="InterPro" id="IPR005107">
    <property type="entry name" value="CO_DH_flav_C"/>
</dbReference>
<dbReference type="InterPro" id="IPR002346">
    <property type="entry name" value="Mopterin_DH_FAD-bd"/>
</dbReference>
<comment type="caution">
    <text evidence="5">The sequence shown here is derived from an EMBL/GenBank/DDBJ whole genome shotgun (WGS) entry which is preliminary data.</text>
</comment>
<dbReference type="SUPFAM" id="SSF55447">
    <property type="entry name" value="CO dehydrogenase flavoprotein C-terminal domain-like"/>
    <property type="match status" value="1"/>
</dbReference>
<dbReference type="PROSITE" id="PS51387">
    <property type="entry name" value="FAD_PCMH"/>
    <property type="match status" value="1"/>
</dbReference>
<dbReference type="SMART" id="SM01092">
    <property type="entry name" value="CO_deh_flav_C"/>
    <property type="match status" value="1"/>
</dbReference>
<dbReference type="Gene3D" id="3.30.465.10">
    <property type="match status" value="1"/>
</dbReference>
<dbReference type="PANTHER" id="PTHR42659">
    <property type="entry name" value="XANTHINE DEHYDROGENASE SUBUNIT C-RELATED"/>
    <property type="match status" value="1"/>
</dbReference>
<reference evidence="5 6" key="1">
    <citation type="journal article" date="2014" name="BMC Genomics">
        <title>Comparison of environmental and isolate Sulfobacillus genomes reveals diverse carbon, sulfur, nitrogen, and hydrogen metabolisms.</title>
        <authorList>
            <person name="Justice N.B."/>
            <person name="Norman A."/>
            <person name="Brown C.T."/>
            <person name="Singh A."/>
            <person name="Thomas B.C."/>
            <person name="Banfield J.F."/>
        </authorList>
    </citation>
    <scope>NUCLEOTIDE SEQUENCE [LARGE SCALE GENOMIC DNA]</scope>
    <source>
        <strain evidence="5">AMDSBA5</strain>
    </source>
</reference>